<gene>
    <name evidence="1" type="ORF">F5544_13610</name>
</gene>
<organism evidence="1 2">
    <name type="scientific">Nocardia arthritidis</name>
    <dbReference type="NCBI Taxonomy" id="228602"/>
    <lineage>
        <taxon>Bacteria</taxon>
        <taxon>Bacillati</taxon>
        <taxon>Actinomycetota</taxon>
        <taxon>Actinomycetes</taxon>
        <taxon>Mycobacteriales</taxon>
        <taxon>Nocardiaceae</taxon>
        <taxon>Nocardia</taxon>
    </lineage>
</organism>
<protein>
    <recommendedName>
        <fullName evidence="3">ESX-1 secretion-associated protein</fullName>
    </recommendedName>
</protein>
<dbReference type="RefSeq" id="WP_167473558.1">
    <property type="nucleotide sequence ID" value="NZ_CP046172.1"/>
</dbReference>
<evidence type="ECO:0000313" key="2">
    <source>
        <dbReference type="Proteomes" id="UP000503540"/>
    </source>
</evidence>
<sequence length="110" mass="11355">MDGIADAVDRAILELQPYVLPDLAGKLLGHSSVVGGIDPHIDGTQAATEMPGTAFGAAAARMAEPIKNGYDQLAHAMLAMSVACRHGAESYQKMDSEIATAIAKYDGGAI</sequence>
<reference evidence="1 2" key="1">
    <citation type="journal article" date="2019" name="ACS Chem. Biol.">
        <title>Identification and Mobilization of a Cryptic Antibiotic Biosynthesis Gene Locus from a Human-Pathogenic Nocardia Isolate.</title>
        <authorList>
            <person name="Herisse M."/>
            <person name="Ishida K."/>
            <person name="Porter J.L."/>
            <person name="Howden B."/>
            <person name="Hertweck C."/>
            <person name="Stinear T.P."/>
            <person name="Pidot S.J."/>
        </authorList>
    </citation>
    <scope>NUCLEOTIDE SEQUENCE [LARGE SCALE GENOMIC DNA]</scope>
    <source>
        <strain evidence="1 2">AUSMDU00012717</strain>
    </source>
</reference>
<proteinExistence type="predicted"/>
<dbReference type="KEGG" id="nah:F5544_13610"/>
<accession>A0A6G9YBU7</accession>
<evidence type="ECO:0000313" key="1">
    <source>
        <dbReference type="EMBL" id="QIS10610.1"/>
    </source>
</evidence>
<name>A0A6G9YBU7_9NOCA</name>
<dbReference type="AlphaFoldDB" id="A0A6G9YBU7"/>
<keyword evidence="2" id="KW-1185">Reference proteome</keyword>
<evidence type="ECO:0008006" key="3">
    <source>
        <dbReference type="Google" id="ProtNLM"/>
    </source>
</evidence>
<dbReference type="EMBL" id="CP046172">
    <property type="protein sequence ID" value="QIS10610.1"/>
    <property type="molecule type" value="Genomic_DNA"/>
</dbReference>
<dbReference type="Proteomes" id="UP000503540">
    <property type="component" value="Chromosome"/>
</dbReference>